<sequence length="213" mass="23400">MLPFTSEQFVSVFTRYNATIWPAQVAAYLLGSLAVLLLFRRSSWWDRIIATILALMWAWTGFAYHLLFFATINKAAYVFFVLFVVQSAALVYASIYRDIDFGLPPGPATWVGASFVIYAAVAYPLIGMAAGHRAAELPMFGVTPCPVTIFTFGLLLLTVRRPPIVLLVIPTLWSVIGGSAAFLLRVPQDWPLLFSSAVAVPMILAPKPKAAIN</sequence>
<feature type="transmembrane region" description="Helical" evidence="1">
    <location>
        <begin position="20"/>
        <end position="39"/>
    </location>
</feature>
<reference evidence="2" key="1">
    <citation type="journal article" date="2021" name="Int. J. Syst. Evol. Microbiol.">
        <title>Bradyrhizobium septentrionale sp. nov. (sv. septentrionale) and Bradyrhizobium quebecense sp. nov. (sv. septentrionale) associated with legumes native to Canada possess rearranged symbiosis genes and numerous insertion sequences.</title>
        <authorList>
            <person name="Bromfield E.S.P."/>
            <person name="Cloutier S."/>
        </authorList>
    </citation>
    <scope>NUCLEOTIDE SEQUENCE</scope>
    <source>
        <strain evidence="2">12S5</strain>
    </source>
</reference>
<evidence type="ECO:0000313" key="2">
    <source>
        <dbReference type="EMBL" id="MBO1434431.1"/>
    </source>
</evidence>
<evidence type="ECO:0008006" key="4">
    <source>
        <dbReference type="Google" id="ProtNLM"/>
    </source>
</evidence>
<dbReference type="InterPro" id="IPR045708">
    <property type="entry name" value="DUF6064"/>
</dbReference>
<feature type="transmembrane region" description="Helical" evidence="1">
    <location>
        <begin position="108"/>
        <end position="131"/>
    </location>
</feature>
<dbReference type="Pfam" id="PF19540">
    <property type="entry name" value="DUF6064"/>
    <property type="match status" value="1"/>
</dbReference>
<feature type="transmembrane region" description="Helical" evidence="1">
    <location>
        <begin position="48"/>
        <end position="70"/>
    </location>
</feature>
<feature type="transmembrane region" description="Helical" evidence="1">
    <location>
        <begin position="76"/>
        <end position="96"/>
    </location>
</feature>
<feature type="transmembrane region" description="Helical" evidence="1">
    <location>
        <begin position="137"/>
        <end position="157"/>
    </location>
</feature>
<organism evidence="2 3">
    <name type="scientific">Bradyrhizobium quebecense</name>
    <dbReference type="NCBI Taxonomy" id="2748629"/>
    <lineage>
        <taxon>Bacteria</taxon>
        <taxon>Pseudomonadati</taxon>
        <taxon>Pseudomonadota</taxon>
        <taxon>Alphaproteobacteria</taxon>
        <taxon>Hyphomicrobiales</taxon>
        <taxon>Nitrobacteraceae</taxon>
        <taxon>Bradyrhizobium</taxon>
    </lineage>
</organism>
<dbReference type="EMBL" id="JAGEPA010000001">
    <property type="protein sequence ID" value="MBO1434431.1"/>
    <property type="molecule type" value="Genomic_DNA"/>
</dbReference>
<keyword evidence="1" id="KW-0472">Membrane</keyword>
<evidence type="ECO:0000313" key="3">
    <source>
        <dbReference type="Proteomes" id="UP000692816"/>
    </source>
</evidence>
<gene>
    <name evidence="2" type="ORF">J4P68_34760</name>
</gene>
<keyword evidence="3" id="KW-1185">Reference proteome</keyword>
<protein>
    <recommendedName>
        <fullName evidence="4">MFS transporter permease</fullName>
    </recommendedName>
</protein>
<dbReference type="Proteomes" id="UP000692816">
    <property type="component" value="Unassembled WGS sequence"/>
</dbReference>
<name>A0ABS3MSE9_9BRAD</name>
<dbReference type="RefSeq" id="WP_207837048.1">
    <property type="nucleotide sequence ID" value="NZ_CP088282.1"/>
</dbReference>
<evidence type="ECO:0000256" key="1">
    <source>
        <dbReference type="SAM" id="Phobius"/>
    </source>
</evidence>
<feature type="transmembrane region" description="Helical" evidence="1">
    <location>
        <begin position="164"/>
        <end position="184"/>
    </location>
</feature>
<proteinExistence type="predicted"/>
<keyword evidence="1" id="KW-1133">Transmembrane helix</keyword>
<comment type="caution">
    <text evidence="2">The sequence shown here is derived from an EMBL/GenBank/DDBJ whole genome shotgun (WGS) entry which is preliminary data.</text>
</comment>
<keyword evidence="1" id="KW-0812">Transmembrane</keyword>
<accession>A0ABS3MSE9</accession>